<comment type="caution">
    <text evidence="1">The sequence shown here is derived from an EMBL/GenBank/DDBJ whole genome shotgun (WGS) entry which is preliminary data.</text>
</comment>
<sequence>MLAVAFASSAPCTALEAPVDAGWILQKLARPAPTRTDFVELRGSKLLKQPLRLSGEYARPDADTLVREVRAPYAETTTIRAGEATIARAGKSPRRFSLARVPELAGLQASFGAMLSGDRATLEKFYRVAAAGSHQQWTMTLSPKDAQLAAKVREIVLYGRGAELRCIETRPAKGDETQRTLLAGAARASAGATTPEALTALCRGAAQ</sequence>
<dbReference type="InterPro" id="IPR004564">
    <property type="entry name" value="OM_lipoprot_carrier_LolA-like"/>
</dbReference>
<keyword evidence="2" id="KW-1185">Reference proteome</keyword>
<gene>
    <name evidence="1" type="ORF">M2650_10375</name>
</gene>
<dbReference type="EMBL" id="JAMBEP010000001">
    <property type="protein sequence ID" value="MCL1635034.1"/>
    <property type="molecule type" value="Genomic_DNA"/>
</dbReference>
<reference evidence="1 2" key="1">
    <citation type="submission" date="2022-05" db="EMBL/GenBank/DDBJ databases">
        <title>Luteimonas sp. SX5, whole genome shotgun sequencing project.</title>
        <authorList>
            <person name="Zhao G."/>
            <person name="Shen L."/>
        </authorList>
    </citation>
    <scope>NUCLEOTIDE SEQUENCE [LARGE SCALE GENOMIC DNA]</scope>
    <source>
        <strain evidence="1 2">SX5</strain>
    </source>
</reference>
<protein>
    <submittedName>
        <fullName evidence="1">Fatty acyl CoA synthetase</fullName>
    </submittedName>
</protein>
<name>A0ABT0MJJ3_9GAMM</name>
<dbReference type="Pfam" id="PF19574">
    <property type="entry name" value="LolA_3"/>
    <property type="match status" value="1"/>
</dbReference>
<dbReference type="Gene3D" id="2.50.20.10">
    <property type="entry name" value="Lipoprotein localisation LolA/LolB/LppX"/>
    <property type="match status" value="1"/>
</dbReference>
<evidence type="ECO:0000313" key="1">
    <source>
        <dbReference type="EMBL" id="MCL1635034.1"/>
    </source>
</evidence>
<accession>A0ABT0MJJ3</accession>
<organism evidence="1 2">
    <name type="scientific">Luteimonas galliterrae</name>
    <dbReference type="NCBI Taxonomy" id="2940486"/>
    <lineage>
        <taxon>Bacteria</taxon>
        <taxon>Pseudomonadati</taxon>
        <taxon>Pseudomonadota</taxon>
        <taxon>Gammaproteobacteria</taxon>
        <taxon>Lysobacterales</taxon>
        <taxon>Lysobacteraceae</taxon>
        <taxon>Luteimonas</taxon>
    </lineage>
</organism>
<evidence type="ECO:0000313" key="2">
    <source>
        <dbReference type="Proteomes" id="UP001431217"/>
    </source>
</evidence>
<proteinExistence type="predicted"/>
<dbReference type="Proteomes" id="UP001431217">
    <property type="component" value="Unassembled WGS sequence"/>
</dbReference>